<comment type="caution">
    <text evidence="16">The sequence shown here is derived from an EMBL/GenBank/DDBJ whole genome shotgun (WGS) entry which is preliminary data.</text>
</comment>
<dbReference type="HOGENOM" id="CLU_098660_2_0_6"/>
<dbReference type="HAMAP" id="MF_00286">
    <property type="entry name" value="DsbB"/>
    <property type="match status" value="1"/>
</dbReference>
<dbReference type="PANTHER" id="PTHR36570">
    <property type="entry name" value="DISULFIDE BOND FORMATION PROTEIN B"/>
    <property type="match status" value="1"/>
</dbReference>
<feature type="transmembrane region" description="Helical" evidence="15">
    <location>
        <begin position="146"/>
        <end position="168"/>
    </location>
</feature>
<evidence type="ECO:0000256" key="3">
    <source>
        <dbReference type="ARBA" id="ARBA00022448"/>
    </source>
</evidence>
<organism evidence="16 17">
    <name type="scientific">Succinatimonas hippei (strain DSM 22608 / JCM 16073 / KCTC 15190 / YIT 12066)</name>
    <dbReference type="NCBI Taxonomy" id="762983"/>
    <lineage>
        <taxon>Bacteria</taxon>
        <taxon>Pseudomonadati</taxon>
        <taxon>Pseudomonadota</taxon>
        <taxon>Gammaproteobacteria</taxon>
        <taxon>Aeromonadales</taxon>
        <taxon>Succinivibrionaceae</taxon>
        <taxon>Succinatimonas</taxon>
    </lineage>
</organism>
<keyword evidence="17" id="KW-1185">Reference proteome</keyword>
<protein>
    <recommendedName>
        <fullName evidence="14">Disulfide bond formation protein B</fullName>
    </recommendedName>
    <alternativeName>
        <fullName evidence="14">Disulfide oxidoreductase</fullName>
    </alternativeName>
</protein>
<feature type="disulfide bond" description="Redox-active" evidence="14">
    <location>
        <begin position="105"/>
        <end position="131"/>
    </location>
</feature>
<feature type="transmembrane region" description="Helical" evidence="15">
    <location>
        <begin position="45"/>
        <end position="64"/>
    </location>
</feature>
<dbReference type="STRING" id="762983.HMPREF9444_00754"/>
<dbReference type="InterPro" id="IPR023380">
    <property type="entry name" value="DsbB-like_sf"/>
</dbReference>
<proteinExistence type="inferred from homology"/>
<evidence type="ECO:0000256" key="4">
    <source>
        <dbReference type="ARBA" id="ARBA00022475"/>
    </source>
</evidence>
<reference evidence="16 17" key="1">
    <citation type="submission" date="2011-01" db="EMBL/GenBank/DDBJ databases">
        <authorList>
            <person name="Weinstock G."/>
            <person name="Sodergren E."/>
            <person name="Clifton S."/>
            <person name="Fulton L."/>
            <person name="Fulton B."/>
            <person name="Courtney L."/>
            <person name="Fronick C."/>
            <person name="Harrison M."/>
            <person name="Strong C."/>
            <person name="Farmer C."/>
            <person name="Delahaunty K."/>
            <person name="Markovic C."/>
            <person name="Hall O."/>
            <person name="Minx P."/>
            <person name="Tomlinson C."/>
            <person name="Mitreva M."/>
            <person name="Hou S."/>
            <person name="Chen J."/>
            <person name="Wollam A."/>
            <person name="Pepin K.H."/>
            <person name="Johnson M."/>
            <person name="Bhonagiri V."/>
            <person name="Zhang X."/>
            <person name="Suruliraj S."/>
            <person name="Warren W."/>
            <person name="Chinwalla A."/>
            <person name="Mardis E.R."/>
            <person name="Wilson R.K."/>
        </authorList>
    </citation>
    <scope>NUCLEOTIDE SEQUENCE [LARGE SCALE GENOMIC DNA]</scope>
    <source>
        <strain evidence="17">DSM 22608 / JCM 16073 / KCTC 15190 / YIT 12066</strain>
    </source>
</reference>
<evidence type="ECO:0000256" key="11">
    <source>
        <dbReference type="ARBA" id="ARBA00023157"/>
    </source>
</evidence>
<evidence type="ECO:0000256" key="9">
    <source>
        <dbReference type="ARBA" id="ARBA00023002"/>
    </source>
</evidence>
<evidence type="ECO:0000256" key="2">
    <source>
        <dbReference type="ARBA" id="ARBA00008823"/>
    </source>
</evidence>
<feature type="transmembrane region" description="Helical" evidence="15">
    <location>
        <begin position="12"/>
        <end position="33"/>
    </location>
</feature>
<name>E8LJB6_SUCHY</name>
<dbReference type="Gene3D" id="1.20.1550.10">
    <property type="entry name" value="DsbB-like"/>
    <property type="match status" value="1"/>
</dbReference>
<dbReference type="SUPFAM" id="SSF158442">
    <property type="entry name" value="DsbB-like"/>
    <property type="match status" value="1"/>
</dbReference>
<keyword evidence="10 14" id="KW-0472">Membrane</keyword>
<dbReference type="Pfam" id="PF02600">
    <property type="entry name" value="DsbB"/>
    <property type="match status" value="1"/>
</dbReference>
<comment type="caution">
    <text evidence="14">Lacks conserved residue(s) required for the propagation of feature annotation.</text>
</comment>
<dbReference type="GO" id="GO:0015035">
    <property type="term" value="F:protein-disulfide reductase activity"/>
    <property type="evidence" value="ECO:0007669"/>
    <property type="project" value="UniProtKB-UniRule"/>
</dbReference>
<dbReference type="OrthoDB" id="3711263at2"/>
<evidence type="ECO:0000256" key="10">
    <source>
        <dbReference type="ARBA" id="ARBA00023136"/>
    </source>
</evidence>
<evidence type="ECO:0000256" key="1">
    <source>
        <dbReference type="ARBA" id="ARBA00004429"/>
    </source>
</evidence>
<keyword evidence="9 14" id="KW-0560">Oxidoreductase</keyword>
<dbReference type="GO" id="GO:0009055">
    <property type="term" value="F:electron transfer activity"/>
    <property type="evidence" value="ECO:0007669"/>
    <property type="project" value="UniProtKB-UniRule"/>
</dbReference>
<evidence type="ECO:0000313" key="16">
    <source>
        <dbReference type="EMBL" id="EFY07387.1"/>
    </source>
</evidence>
<keyword evidence="13 14" id="KW-0676">Redox-active center</keyword>
<gene>
    <name evidence="14" type="primary">dsbB</name>
    <name evidence="16" type="ORF">HMPREF9444_00754</name>
</gene>
<comment type="subcellular location">
    <subcellularLocation>
        <location evidence="1">Cell inner membrane</location>
        <topology evidence="1">Multi-pass membrane protein</topology>
    </subcellularLocation>
    <subcellularLocation>
        <location evidence="14">Cell membrane</location>
        <topology evidence="14">Multi-pass membrane protein</topology>
    </subcellularLocation>
</comment>
<comment type="similarity">
    <text evidence="2 14">Belongs to the DsbB family.</text>
</comment>
<evidence type="ECO:0000256" key="7">
    <source>
        <dbReference type="ARBA" id="ARBA00022982"/>
    </source>
</evidence>
<keyword evidence="5" id="KW-0997">Cell inner membrane</keyword>
<dbReference type="eggNOG" id="COG1495">
    <property type="taxonomic scope" value="Bacteria"/>
</dbReference>
<evidence type="ECO:0000313" key="17">
    <source>
        <dbReference type="Proteomes" id="UP000018458"/>
    </source>
</evidence>
<sequence length="177" mass="20356">MIKLIRYFAQGRLFWALLVILGVTLEGCGLYFQYGLKLEPCVNCVYERALYLTFIAAGIIALINPKNRLWRLLGELTFFVGSLFGVMIAFSHLADYTNNGFGASCKLRADFPSFFKLDEWLPWMFKPTGACVELDWSLLGFNMPQWILFSFLCGAVAALVFIITEPFARREERLRFY</sequence>
<keyword evidence="3 14" id="KW-0813">Transport</keyword>
<feature type="topological domain" description="Periplasmic" evidence="14">
    <location>
        <begin position="32"/>
        <end position="49"/>
    </location>
</feature>
<accession>E8LJB6</accession>
<dbReference type="EMBL" id="AEVO01000036">
    <property type="protein sequence ID" value="EFY07387.1"/>
    <property type="molecule type" value="Genomic_DNA"/>
</dbReference>
<dbReference type="GO" id="GO:0005886">
    <property type="term" value="C:plasma membrane"/>
    <property type="evidence" value="ECO:0007669"/>
    <property type="project" value="UniProtKB-SubCell"/>
</dbReference>
<evidence type="ECO:0000256" key="5">
    <source>
        <dbReference type="ARBA" id="ARBA00022519"/>
    </source>
</evidence>
<keyword evidence="6 14" id="KW-0812">Transmembrane</keyword>
<evidence type="ECO:0000256" key="15">
    <source>
        <dbReference type="SAM" id="Phobius"/>
    </source>
</evidence>
<feature type="topological domain" description="Cytoplasmic" evidence="14">
    <location>
        <begin position="165"/>
        <end position="177"/>
    </location>
</feature>
<feature type="disulfide bond" description="Redox-active" evidence="14">
    <location>
        <begin position="41"/>
        <end position="44"/>
    </location>
</feature>
<feature type="topological domain" description="Periplasmic" evidence="14">
    <location>
        <begin position="91"/>
        <end position="145"/>
    </location>
</feature>
<dbReference type="Proteomes" id="UP000018458">
    <property type="component" value="Unassembled WGS sequence"/>
</dbReference>
<feature type="transmembrane region" description="Helical" evidence="15">
    <location>
        <begin position="76"/>
        <end position="94"/>
    </location>
</feature>
<keyword evidence="4 14" id="KW-1003">Cell membrane</keyword>
<dbReference type="InterPro" id="IPR003752">
    <property type="entry name" value="DiS_bond_form_DsbB/BdbC"/>
</dbReference>
<keyword evidence="11 14" id="KW-1015">Disulfide bond</keyword>
<dbReference type="GO" id="GO:0006457">
    <property type="term" value="P:protein folding"/>
    <property type="evidence" value="ECO:0007669"/>
    <property type="project" value="InterPro"/>
</dbReference>
<keyword evidence="12 14" id="KW-0143">Chaperone</keyword>
<keyword evidence="7 14" id="KW-0249">Electron transport</keyword>
<dbReference type="RefSeq" id="WP_009142967.1">
    <property type="nucleotide sequence ID" value="NZ_GL830973.1"/>
</dbReference>
<evidence type="ECO:0000256" key="13">
    <source>
        <dbReference type="ARBA" id="ARBA00023284"/>
    </source>
</evidence>
<evidence type="ECO:0000256" key="8">
    <source>
        <dbReference type="ARBA" id="ARBA00022989"/>
    </source>
</evidence>
<dbReference type="AlphaFoldDB" id="E8LJB6"/>
<comment type="function">
    <text evidence="14">Required for disulfide bond formation in some periplasmic proteins. Acts by oxidizing the DsbA protein.</text>
</comment>
<evidence type="ECO:0000256" key="6">
    <source>
        <dbReference type="ARBA" id="ARBA00022692"/>
    </source>
</evidence>
<evidence type="ECO:0000256" key="14">
    <source>
        <dbReference type="HAMAP-Rule" id="MF_00286"/>
    </source>
</evidence>
<keyword evidence="8 14" id="KW-1133">Transmembrane helix</keyword>
<dbReference type="InterPro" id="IPR050183">
    <property type="entry name" value="DsbB"/>
</dbReference>
<evidence type="ECO:0000256" key="12">
    <source>
        <dbReference type="ARBA" id="ARBA00023186"/>
    </source>
</evidence>
<dbReference type="InterPro" id="IPR022920">
    <property type="entry name" value="Disulphide_bond_form_DsbB"/>
</dbReference>
<feature type="topological domain" description="Cytoplasmic" evidence="14">
    <location>
        <begin position="1"/>
        <end position="14"/>
    </location>
</feature>
<dbReference type="PANTHER" id="PTHR36570:SF2">
    <property type="entry name" value="DISULFIDE BOND FORMATION PROTEIN B"/>
    <property type="match status" value="1"/>
</dbReference>